<proteinExistence type="predicted"/>
<feature type="chain" id="PRO_5002445424" description="PknH-like extracellular domain-containing protein" evidence="1">
    <location>
        <begin position="29"/>
        <end position="427"/>
    </location>
</feature>
<feature type="domain" description="PknH-like extracellular" evidence="2">
    <location>
        <begin position="117"/>
        <end position="235"/>
    </location>
</feature>
<dbReference type="AlphaFoldDB" id="A0A0F0LJG7"/>
<evidence type="ECO:0000313" key="4">
    <source>
        <dbReference type="Proteomes" id="UP000033640"/>
    </source>
</evidence>
<comment type="caution">
    <text evidence="3">The sequence shown here is derived from an EMBL/GenBank/DDBJ whole genome shotgun (WGS) entry which is preliminary data.</text>
</comment>
<protein>
    <recommendedName>
        <fullName evidence="2">PknH-like extracellular domain-containing protein</fullName>
    </recommendedName>
</protein>
<sequence>MPRSTSTRFRFGSGIVAVGALLALTACAPETDPEPTADPAPETTAPVAYSGPALFVGDELNWFLLSSDEIASALPGSTEIGEPTSVLEQISDGGGPQPGPEICSTLFLEQSLWSVGSRNVTWTTTSDADYRFGQMLALQFADEAQAQGRMDQLVETAAQCSTFDYNGTATFESVIPAESDGVRALAGTLTLPDVEGGWSTFSAYAAVGNVLVQVSQSVEGDARPDAEAVATLLQDRATEAKASLVDELTANPPTAEPVPEVHASAPWGEWEIADDGVGPINIGDPIDVAVTAGQAAQVVEPEYAGAPWKLVNSDGTASLLLTATDDDSAVVSVTVGNDRSMEEVSQDGAALPARGGVRVGAPVADAIAAFPGGTTVTVVSSGDDWYDVATREGRLFRFHADRDVVEPGALIVGITVQDVTKRTLGSF</sequence>
<gene>
    <name evidence="3" type="ORF">RS83_00191</name>
</gene>
<dbReference type="Pfam" id="PF14032">
    <property type="entry name" value="PknH_C"/>
    <property type="match status" value="1"/>
</dbReference>
<evidence type="ECO:0000256" key="1">
    <source>
        <dbReference type="SAM" id="SignalP"/>
    </source>
</evidence>
<evidence type="ECO:0000259" key="2">
    <source>
        <dbReference type="Pfam" id="PF14032"/>
    </source>
</evidence>
<dbReference type="EMBL" id="JYIW01000013">
    <property type="protein sequence ID" value="KJL32819.1"/>
    <property type="molecule type" value="Genomic_DNA"/>
</dbReference>
<organism evidence="3 4">
    <name type="scientific">Microbacterium oxydans</name>
    <dbReference type="NCBI Taxonomy" id="82380"/>
    <lineage>
        <taxon>Bacteria</taxon>
        <taxon>Bacillati</taxon>
        <taxon>Actinomycetota</taxon>
        <taxon>Actinomycetes</taxon>
        <taxon>Micrococcales</taxon>
        <taxon>Microbacteriaceae</taxon>
        <taxon>Microbacterium</taxon>
    </lineage>
</organism>
<accession>A0A0F0LJG7</accession>
<dbReference type="InterPro" id="IPR026954">
    <property type="entry name" value="PknH-like_Extracell"/>
</dbReference>
<feature type="signal peptide" evidence="1">
    <location>
        <begin position="1"/>
        <end position="28"/>
    </location>
</feature>
<dbReference type="Proteomes" id="UP000033640">
    <property type="component" value="Unassembled WGS sequence"/>
</dbReference>
<reference evidence="3 4" key="1">
    <citation type="submission" date="2015-02" db="EMBL/GenBank/DDBJ databases">
        <title>Draft genome sequences of ten Microbacterium spp. with emphasis on heavy metal contaminated environments.</title>
        <authorList>
            <person name="Corretto E."/>
        </authorList>
    </citation>
    <scope>NUCLEOTIDE SEQUENCE [LARGE SCALE GENOMIC DNA]</scope>
    <source>
        <strain evidence="3 4">BEL4b</strain>
    </source>
</reference>
<evidence type="ECO:0000313" key="3">
    <source>
        <dbReference type="EMBL" id="KJL32819.1"/>
    </source>
</evidence>
<dbReference type="RefSeq" id="WP_197072035.1">
    <property type="nucleotide sequence ID" value="NZ_JYIW01000013.1"/>
</dbReference>
<dbReference type="Gene3D" id="3.40.1000.70">
    <property type="entry name" value="PknH-like extracellular domain"/>
    <property type="match status" value="1"/>
</dbReference>
<dbReference type="PATRIC" id="fig|82380.11.peg.200"/>
<name>A0A0F0LJG7_9MICO</name>
<keyword evidence="1" id="KW-0732">Signal</keyword>
<dbReference type="PROSITE" id="PS51257">
    <property type="entry name" value="PROKAR_LIPOPROTEIN"/>
    <property type="match status" value="1"/>
</dbReference>
<dbReference type="InterPro" id="IPR038232">
    <property type="entry name" value="PknH-like_Extracell_sf"/>
</dbReference>